<dbReference type="SUPFAM" id="SSF64182">
    <property type="entry name" value="DHH phosphoesterases"/>
    <property type="match status" value="1"/>
</dbReference>
<comment type="caution">
    <text evidence="1">The sequence shown here is derived from an EMBL/GenBank/DDBJ whole genome shotgun (WGS) entry which is preliminary data.</text>
</comment>
<evidence type="ECO:0008006" key="3">
    <source>
        <dbReference type="Google" id="ProtNLM"/>
    </source>
</evidence>
<dbReference type="EMBL" id="BARX01000019">
    <property type="protein sequence ID" value="GAD02773.1"/>
    <property type="molecule type" value="Genomic_DNA"/>
</dbReference>
<sequence>MRHIDIFNGDADGIISLIQLRLNEPRNSILLTGVKRENQLMNDFDFQPNDQVTVLDISMEKNQEGLQRALNVSANVHYVDHHRSGDIPTHPNLLVDINTDADVCTALLVDEKLKGKYHHWAIAAAYGDNLIAKADVLCQQAQLSELQSEQLKELGTLVNYNGYGAALADLHYEPATLFKQLLEYTSPFEAIADSQSAYHQLKNAYQEDMHLANSIKAHYQSSIVKVTILPNAAWARRISGVFSNQQANQHPSLAHLVLTEINSQTAVVSLRAPLSQKQGAGEICSNYKSGGGREAAAGINHFDIELLKQFISDIERYYS</sequence>
<dbReference type="OrthoDB" id="5429547at2"/>
<name>R9PNB5_AGAAL</name>
<dbReference type="AlphaFoldDB" id="R9PNB5"/>
<dbReference type="PANTHER" id="PTHR42146">
    <property type="entry name" value="3',5'-CYCLIC-NUCLEOTIDE PHOSPHODIESTERASE"/>
    <property type="match status" value="1"/>
</dbReference>
<dbReference type="InterPro" id="IPR038763">
    <property type="entry name" value="DHH_sf"/>
</dbReference>
<dbReference type="RefSeq" id="WP_016402540.1">
    <property type="nucleotide sequence ID" value="NZ_BARX01000019.1"/>
</dbReference>
<dbReference type="InterPro" id="IPR052968">
    <property type="entry name" value="Nucleotide_metab_enz"/>
</dbReference>
<keyword evidence="2" id="KW-1185">Reference proteome</keyword>
<evidence type="ECO:0000313" key="2">
    <source>
        <dbReference type="Proteomes" id="UP000014461"/>
    </source>
</evidence>
<organism evidence="1 2">
    <name type="scientific">Agarivorans albus MKT 106</name>
    <dbReference type="NCBI Taxonomy" id="1331007"/>
    <lineage>
        <taxon>Bacteria</taxon>
        <taxon>Pseudomonadati</taxon>
        <taxon>Pseudomonadota</taxon>
        <taxon>Gammaproteobacteria</taxon>
        <taxon>Alteromonadales</taxon>
        <taxon>Alteromonadaceae</taxon>
        <taxon>Agarivorans</taxon>
    </lineage>
</organism>
<proteinExistence type="predicted"/>
<accession>R9PNB5</accession>
<protein>
    <recommendedName>
        <fullName evidence="3">DHHA1 domain-containing protein</fullName>
    </recommendedName>
</protein>
<gene>
    <name evidence="1" type="ORF">AALB_2853</name>
</gene>
<evidence type="ECO:0000313" key="1">
    <source>
        <dbReference type="EMBL" id="GAD02773.1"/>
    </source>
</evidence>
<reference evidence="1" key="1">
    <citation type="journal article" date="2013" name="Genome Announc.">
        <title>Draft Genome Sequence of Agarivorans albus Strain MKT 106T, an Agarolytic Marine Bacterium.</title>
        <authorList>
            <person name="Yasuike M."/>
            <person name="Nakamura Y."/>
            <person name="Kai W."/>
            <person name="Fujiwara A."/>
            <person name="Fukui Y."/>
            <person name="Satomi M."/>
            <person name="Sano M."/>
        </authorList>
    </citation>
    <scope>NUCLEOTIDE SEQUENCE [LARGE SCALE GENOMIC DNA]</scope>
</reference>
<dbReference type="STRING" id="1331007.AALB_2853"/>
<dbReference type="Proteomes" id="UP000014461">
    <property type="component" value="Unassembled WGS sequence"/>
</dbReference>
<dbReference type="PANTHER" id="PTHR42146:SF1">
    <property type="entry name" value="OLIGORIBONUCLEASE NRNB"/>
    <property type="match status" value="1"/>
</dbReference>